<evidence type="ECO:0000256" key="4">
    <source>
        <dbReference type="ARBA" id="ARBA00022989"/>
    </source>
</evidence>
<protein>
    <submittedName>
        <fullName evidence="8">Thiol:disulfide interchange protein DsbD</fullName>
    </submittedName>
</protein>
<evidence type="ECO:0000256" key="3">
    <source>
        <dbReference type="ARBA" id="ARBA00022748"/>
    </source>
</evidence>
<feature type="transmembrane region" description="Helical" evidence="6">
    <location>
        <begin position="20"/>
        <end position="48"/>
    </location>
</feature>
<dbReference type="OrthoDB" id="9811036at2"/>
<dbReference type="GO" id="GO:0017004">
    <property type="term" value="P:cytochrome complex assembly"/>
    <property type="evidence" value="ECO:0007669"/>
    <property type="project" value="UniProtKB-KW"/>
</dbReference>
<dbReference type="RefSeq" id="WP_093882483.1">
    <property type="nucleotide sequence ID" value="NZ_FOBS01000004.1"/>
</dbReference>
<feature type="transmembrane region" description="Helical" evidence="6">
    <location>
        <begin position="174"/>
        <end position="204"/>
    </location>
</feature>
<evidence type="ECO:0000256" key="2">
    <source>
        <dbReference type="ARBA" id="ARBA00022692"/>
    </source>
</evidence>
<evidence type="ECO:0000256" key="6">
    <source>
        <dbReference type="SAM" id="Phobius"/>
    </source>
</evidence>
<dbReference type="EMBL" id="FOBS01000004">
    <property type="protein sequence ID" value="SEM11523.1"/>
    <property type="molecule type" value="Genomic_DNA"/>
</dbReference>
<accession>A0A1H7VQH6</accession>
<keyword evidence="5 6" id="KW-0472">Membrane</keyword>
<evidence type="ECO:0000256" key="5">
    <source>
        <dbReference type="ARBA" id="ARBA00023136"/>
    </source>
</evidence>
<dbReference type="GO" id="GO:0045454">
    <property type="term" value="P:cell redox homeostasis"/>
    <property type="evidence" value="ECO:0007669"/>
    <property type="project" value="TreeGrafter"/>
</dbReference>
<reference evidence="8 9" key="1">
    <citation type="submission" date="2016-10" db="EMBL/GenBank/DDBJ databases">
        <authorList>
            <person name="de Groot N.N."/>
        </authorList>
    </citation>
    <scope>NUCLEOTIDE SEQUENCE [LARGE SCALE GENOMIC DNA]</scope>
    <source>
        <strain evidence="8 9">DSM 8423</strain>
    </source>
</reference>
<dbReference type="PANTHER" id="PTHR32234">
    <property type="entry name" value="THIOL:DISULFIDE INTERCHANGE PROTEIN DSBD"/>
    <property type="match status" value="1"/>
</dbReference>
<feature type="transmembrane region" description="Helical" evidence="6">
    <location>
        <begin position="141"/>
        <end position="168"/>
    </location>
</feature>
<evidence type="ECO:0000313" key="9">
    <source>
        <dbReference type="Proteomes" id="UP000198744"/>
    </source>
</evidence>
<sequence>MESFLGGLNEYIASSYFTAYLAAYIGGLLVSFTPCIYPVMPVVIAYIGAQSARQSRVRSFLLSLAYVFGLSLTYAALGGATALTGQLFGKIQNSFLSSFLVANVCLLMGLAMLDVFSLTIRIPGFMARPEKGLWSSGIPGSIVIGATSGLLAGPCSAPVFSVLLAYVATRQNVFFGMSLLFVFALGMGTLLVAVGSFAGLLAGLPRSGVWMVRIKQGCGWLLLATGEYFLIKAGGSLV</sequence>
<evidence type="ECO:0000313" key="8">
    <source>
        <dbReference type="EMBL" id="SEM11523.1"/>
    </source>
</evidence>
<dbReference type="GO" id="GO:0016020">
    <property type="term" value="C:membrane"/>
    <property type="evidence" value="ECO:0007669"/>
    <property type="project" value="UniProtKB-SubCell"/>
</dbReference>
<comment type="subcellular location">
    <subcellularLocation>
        <location evidence="1">Membrane</location>
        <topology evidence="1">Multi-pass membrane protein</topology>
    </subcellularLocation>
</comment>
<dbReference type="InterPro" id="IPR003834">
    <property type="entry name" value="Cyt_c_assmbl_TM_dom"/>
</dbReference>
<evidence type="ECO:0000256" key="1">
    <source>
        <dbReference type="ARBA" id="ARBA00004141"/>
    </source>
</evidence>
<evidence type="ECO:0000259" key="7">
    <source>
        <dbReference type="Pfam" id="PF02683"/>
    </source>
</evidence>
<gene>
    <name evidence="8" type="ORF">SAMN04489760_104128</name>
</gene>
<keyword evidence="4 6" id="KW-1133">Transmembrane helix</keyword>
<dbReference type="Pfam" id="PF02683">
    <property type="entry name" value="DsbD_TM"/>
    <property type="match status" value="1"/>
</dbReference>
<dbReference type="AlphaFoldDB" id="A0A1H7VQH6"/>
<proteinExistence type="predicted"/>
<feature type="transmembrane region" description="Helical" evidence="6">
    <location>
        <begin position="60"/>
        <end position="83"/>
    </location>
</feature>
<organism evidence="8 9">
    <name type="scientific">Syntrophus gentianae</name>
    <dbReference type="NCBI Taxonomy" id="43775"/>
    <lineage>
        <taxon>Bacteria</taxon>
        <taxon>Pseudomonadati</taxon>
        <taxon>Thermodesulfobacteriota</taxon>
        <taxon>Syntrophia</taxon>
        <taxon>Syntrophales</taxon>
        <taxon>Syntrophaceae</taxon>
        <taxon>Syntrophus</taxon>
    </lineage>
</organism>
<name>A0A1H7VQH6_9BACT</name>
<dbReference type="GO" id="GO:0015035">
    <property type="term" value="F:protein-disulfide reductase activity"/>
    <property type="evidence" value="ECO:0007669"/>
    <property type="project" value="TreeGrafter"/>
</dbReference>
<keyword evidence="2 6" id="KW-0812">Transmembrane</keyword>
<dbReference type="Proteomes" id="UP000198744">
    <property type="component" value="Unassembled WGS sequence"/>
</dbReference>
<keyword evidence="9" id="KW-1185">Reference proteome</keyword>
<keyword evidence="3" id="KW-0201">Cytochrome c-type biogenesis</keyword>
<dbReference type="PANTHER" id="PTHR32234:SF0">
    <property type="entry name" value="THIOL:DISULFIDE INTERCHANGE PROTEIN DSBD"/>
    <property type="match status" value="1"/>
</dbReference>
<feature type="domain" description="Cytochrome C biogenesis protein transmembrane" evidence="7">
    <location>
        <begin position="20"/>
        <end position="228"/>
    </location>
</feature>
<dbReference type="STRING" id="43775.SAMN04489760_104128"/>
<feature type="transmembrane region" description="Helical" evidence="6">
    <location>
        <begin position="95"/>
        <end position="120"/>
    </location>
</feature>